<evidence type="ECO:0000313" key="3">
    <source>
        <dbReference type="Proteomes" id="UP000554965"/>
    </source>
</evidence>
<comment type="caution">
    <text evidence="2">The sequence shown here is derived from an EMBL/GenBank/DDBJ whole genome shotgun (WGS) entry which is preliminary data.</text>
</comment>
<proteinExistence type="predicted"/>
<dbReference type="Proteomes" id="UP000554965">
    <property type="component" value="Unassembled WGS sequence"/>
</dbReference>
<name>A0A7Z7INS1_9MYCO</name>
<reference evidence="2 3" key="1">
    <citation type="submission" date="2017-10" db="EMBL/GenBank/DDBJ databases">
        <authorList>
            <consortium name="Urmite Genomes"/>
        </authorList>
    </citation>
    <scope>NUCLEOTIDE SEQUENCE [LARGE SCALE GENOMIC DNA]</scope>
    <source>
        <strain evidence="2 3">FB-527</strain>
    </source>
</reference>
<gene>
    <name evidence="2" type="ORF">MSIMFB_03230</name>
</gene>
<organism evidence="2 3">
    <name type="scientific">Mycobacterium simulans</name>
    <dbReference type="NCBI Taxonomy" id="627089"/>
    <lineage>
        <taxon>Bacteria</taxon>
        <taxon>Bacillati</taxon>
        <taxon>Actinomycetota</taxon>
        <taxon>Actinomycetes</taxon>
        <taxon>Mycobacteriales</taxon>
        <taxon>Mycobacteriaceae</taxon>
        <taxon>Mycobacterium</taxon>
    </lineage>
</organism>
<evidence type="ECO:0000256" key="1">
    <source>
        <dbReference type="SAM" id="MobiDB-lite"/>
    </source>
</evidence>
<sequence length="198" mass="21607">MQGVGIRTGASRAHMQMRGRSGIQGDPGQRERHPRARFAVGAIPGDQRVQRGVEQRGMQRVAGDVGVGGQHDVGVHGVGIGRVVTNAHHPLEHRTVLQPDARQIVVETTHVDGLQPRQCPGCRSGDLLSTQRRARVQHPGAVVLLDTGARVHGHRSPTRLVDRVDSDLYIRRMLIDEHQRGVQDQLVDPRATHVTAGV</sequence>
<keyword evidence="3" id="KW-1185">Reference proteome</keyword>
<dbReference type="AlphaFoldDB" id="A0A7Z7INS1"/>
<accession>A0A7Z7INS1</accession>
<evidence type="ECO:0000313" key="2">
    <source>
        <dbReference type="EMBL" id="SOJ55750.1"/>
    </source>
</evidence>
<dbReference type="EMBL" id="OCTY01000002">
    <property type="protein sequence ID" value="SOJ55750.1"/>
    <property type="molecule type" value="Genomic_DNA"/>
</dbReference>
<protein>
    <submittedName>
        <fullName evidence="2">Uncharacterized protein</fullName>
    </submittedName>
</protein>
<feature type="region of interest" description="Disordered" evidence="1">
    <location>
        <begin position="1"/>
        <end position="31"/>
    </location>
</feature>